<organism evidence="3 4">
    <name type="scientific">Strigamia maritima</name>
    <name type="common">European centipede</name>
    <name type="synonym">Geophilus maritimus</name>
    <dbReference type="NCBI Taxonomy" id="126957"/>
    <lineage>
        <taxon>Eukaryota</taxon>
        <taxon>Metazoa</taxon>
        <taxon>Ecdysozoa</taxon>
        <taxon>Arthropoda</taxon>
        <taxon>Myriapoda</taxon>
        <taxon>Chilopoda</taxon>
        <taxon>Pleurostigmophora</taxon>
        <taxon>Geophilomorpha</taxon>
        <taxon>Linotaeniidae</taxon>
        <taxon>Strigamia</taxon>
    </lineage>
</organism>
<dbReference type="PhylomeDB" id="T1J7F3"/>
<dbReference type="AlphaFoldDB" id="T1J7F3"/>
<dbReference type="Pfam" id="PF22611">
    <property type="entry name" value="CFAP126"/>
    <property type="match status" value="1"/>
</dbReference>
<dbReference type="HOGENOM" id="CLU_1549580_0_0_1"/>
<reference evidence="3" key="2">
    <citation type="submission" date="2015-02" db="UniProtKB">
        <authorList>
            <consortium name="EnsemblMetazoa"/>
        </authorList>
    </citation>
    <scope>IDENTIFICATION</scope>
</reference>
<evidence type="ECO:0000256" key="2">
    <source>
        <dbReference type="ARBA" id="ARBA00033306"/>
    </source>
</evidence>
<dbReference type="EMBL" id="JH431924">
    <property type="status" value="NOT_ANNOTATED_CDS"/>
    <property type="molecule type" value="Genomic_DNA"/>
</dbReference>
<reference evidence="4" key="1">
    <citation type="submission" date="2011-05" db="EMBL/GenBank/DDBJ databases">
        <authorList>
            <person name="Richards S.R."/>
            <person name="Qu J."/>
            <person name="Jiang H."/>
            <person name="Jhangiani S.N."/>
            <person name="Agravi P."/>
            <person name="Goodspeed R."/>
            <person name="Gross S."/>
            <person name="Mandapat C."/>
            <person name="Jackson L."/>
            <person name="Mathew T."/>
            <person name="Pu L."/>
            <person name="Thornton R."/>
            <person name="Saada N."/>
            <person name="Wilczek-Boney K.B."/>
            <person name="Lee S."/>
            <person name="Kovar C."/>
            <person name="Wu Y."/>
            <person name="Scherer S.E."/>
            <person name="Worley K.C."/>
            <person name="Muzny D.M."/>
            <person name="Gibbs R."/>
        </authorList>
    </citation>
    <scope>NUCLEOTIDE SEQUENCE</scope>
    <source>
        <strain evidence="4">Brora</strain>
    </source>
</reference>
<dbReference type="Proteomes" id="UP000014500">
    <property type="component" value="Unassembled WGS sequence"/>
</dbReference>
<protein>
    <recommendedName>
        <fullName evidence="2">Cilia- and flagella-associated protein 126</fullName>
    </recommendedName>
</protein>
<evidence type="ECO:0000313" key="3">
    <source>
        <dbReference type="EnsemblMetazoa" id="SMAR009595-PA"/>
    </source>
</evidence>
<accession>T1J7F3</accession>
<evidence type="ECO:0000256" key="1">
    <source>
        <dbReference type="ARBA" id="ARBA00009887"/>
    </source>
</evidence>
<comment type="similarity">
    <text evidence="1">Belongs to the Flattop family.</text>
</comment>
<dbReference type="PANTHER" id="PTHR34639:SF1">
    <property type="entry name" value="PROTEIN FLATTOP"/>
    <property type="match status" value="1"/>
</dbReference>
<proteinExistence type="inferred from homology"/>
<keyword evidence="4" id="KW-1185">Reference proteome</keyword>
<dbReference type="STRING" id="126957.T1J7F3"/>
<dbReference type="GO" id="GO:0036064">
    <property type="term" value="C:ciliary basal body"/>
    <property type="evidence" value="ECO:0007669"/>
    <property type="project" value="TreeGrafter"/>
</dbReference>
<dbReference type="PANTHER" id="PTHR34639">
    <property type="entry name" value="PROTEIN FLATTOP"/>
    <property type="match status" value="1"/>
</dbReference>
<sequence length="173" mass="19963">MAVVYHSGQYEKPAGIGPRSEAWDFRKKSQKPKTLSGYTVFISDDKGHFLNPKKKSPISHYSWYAGTWDLPCEIPANISTLTGYSDETASRLKEKRINWTNDLKRVWLRLDPKYKKLVQHFRGTPGSKDLIKLPSKFEDLGVNNHWEFAGIHEDVLVHPQQTISSSFLKKFRV</sequence>
<evidence type="ECO:0000313" key="4">
    <source>
        <dbReference type="Proteomes" id="UP000014500"/>
    </source>
</evidence>
<dbReference type="GO" id="GO:0044782">
    <property type="term" value="P:cilium organization"/>
    <property type="evidence" value="ECO:0007669"/>
    <property type="project" value="TreeGrafter"/>
</dbReference>
<dbReference type="EnsemblMetazoa" id="SMAR009595-RA">
    <property type="protein sequence ID" value="SMAR009595-PA"/>
    <property type="gene ID" value="SMAR009595"/>
</dbReference>
<dbReference type="InterPro" id="IPR038797">
    <property type="entry name" value="Fltp"/>
</dbReference>
<name>T1J7F3_STRMM</name>